<dbReference type="EMBL" id="JACHXK010000023">
    <property type="protein sequence ID" value="MBB3113881.1"/>
    <property type="molecule type" value="Genomic_DNA"/>
</dbReference>
<dbReference type="AlphaFoldDB" id="A0A7W5B4P8"/>
<accession>A0A7W5B4P8</accession>
<comment type="caution">
    <text evidence="1">The sequence shown here is derived from an EMBL/GenBank/DDBJ whole genome shotgun (WGS) entry which is preliminary data.</text>
</comment>
<gene>
    <name evidence="1" type="ORF">FHS18_005996</name>
</gene>
<proteinExistence type="predicted"/>
<organism evidence="1 2">
    <name type="scientific">Paenibacillus phyllosphaerae</name>
    <dbReference type="NCBI Taxonomy" id="274593"/>
    <lineage>
        <taxon>Bacteria</taxon>
        <taxon>Bacillati</taxon>
        <taxon>Bacillota</taxon>
        <taxon>Bacilli</taxon>
        <taxon>Bacillales</taxon>
        <taxon>Paenibacillaceae</taxon>
        <taxon>Paenibacillus</taxon>
    </lineage>
</organism>
<dbReference type="Proteomes" id="UP000570361">
    <property type="component" value="Unassembled WGS sequence"/>
</dbReference>
<reference evidence="1 2" key="1">
    <citation type="submission" date="2020-08" db="EMBL/GenBank/DDBJ databases">
        <title>Genomic Encyclopedia of Type Strains, Phase III (KMG-III): the genomes of soil and plant-associated and newly described type strains.</title>
        <authorList>
            <person name="Whitman W."/>
        </authorList>
    </citation>
    <scope>NUCLEOTIDE SEQUENCE [LARGE SCALE GENOMIC DNA]</scope>
    <source>
        <strain evidence="1 2">CECT 5862</strain>
    </source>
</reference>
<evidence type="ECO:0000313" key="2">
    <source>
        <dbReference type="Proteomes" id="UP000570361"/>
    </source>
</evidence>
<keyword evidence="2" id="KW-1185">Reference proteome</keyword>
<sequence length="118" mass="13748">MEPGLLLGCVIVLLIIWLLRVKYVKYGGAGQAAKELRLLTSSQREGSSTPEDLPRWEDSQRRMENYLSEYNKLNMEIRFTEAFLFYLEQHYPADPRVGILQESAAHRKDSIWGFKVNR</sequence>
<protein>
    <submittedName>
        <fullName evidence="1">Uncharacterized protein</fullName>
    </submittedName>
</protein>
<evidence type="ECO:0000313" key="1">
    <source>
        <dbReference type="EMBL" id="MBB3113881.1"/>
    </source>
</evidence>
<dbReference type="RefSeq" id="WP_183603950.1">
    <property type="nucleotide sequence ID" value="NZ_JACHXK010000023.1"/>
</dbReference>
<name>A0A7W5B4P8_9BACL</name>